<feature type="region of interest" description="Disordered" evidence="1">
    <location>
        <begin position="531"/>
        <end position="565"/>
    </location>
</feature>
<dbReference type="PaxDb" id="4081-Solyc00g020960.1.1"/>
<sequence>MPIYTIYRGNSSPCLIQRPPRSHTGLLPYHLVMRVDKHPRWLSVRYSRLDWTGESRHHIRQARELGIPPTPVVLVDIDSQGDIVSLGAVWTIPVVSVVLHPVDHYMRHAIRITSASRASFVAQSVGYRGRVGLRGVLPSWRFLHFVRGLLLECIGQNVFIDVQPIAKFVELSLGESAVWASGRRPLVGDHRVEVVALHRGKRLGRHVSGQEDLQGGKHADPDFEVRGLGPGPSWSTGDTDALHQVCPVEELRRPLSFRPLFSQRRTDSSPLRDGRLGGNTSPCRASTAKPSTSSDDDRSTVAMEWASSCQPRRCNTEQTSQLSAPPLTTEAGAMTHLVVQNHSFDPGVQHKHANSRQKDLHHQRPEPVPLAVDDTAETVVMPELHRGPVERPHTEELSHAKRTVSRYRSAFGWLHRHFMSHRATTSAYQHGSLYTCVLYAGQLSQNVRESLRGALCSSFHSETFVRRYKKIIYAQHSSFQSSMSSKTCSPPTSSDLQLVSSRTSLIRFPAPALPDNHRLHCRRSICPRAIPPRARRPLSSHKGEISRKSRMRGRSIRRCARRWLS</sequence>
<name>A0A494G906_SOLLC</name>
<reference evidence="2" key="2">
    <citation type="submission" date="2019-04" db="UniProtKB">
        <authorList>
            <consortium name="EnsemblPlants"/>
        </authorList>
    </citation>
    <scope>IDENTIFICATION</scope>
    <source>
        <strain evidence="2">cv. Heinz 1706</strain>
    </source>
</reference>
<proteinExistence type="predicted"/>
<feature type="compositionally biased region" description="Basic and acidic residues" evidence="1">
    <location>
        <begin position="214"/>
        <end position="225"/>
    </location>
</feature>
<feature type="compositionally biased region" description="Basic and acidic residues" evidence="1">
    <location>
        <begin position="264"/>
        <end position="275"/>
    </location>
</feature>
<dbReference type="Proteomes" id="UP000004994">
    <property type="component" value="Unassembled WGS sequence"/>
</dbReference>
<feature type="region of interest" description="Disordered" evidence="1">
    <location>
        <begin position="259"/>
        <end position="325"/>
    </location>
</feature>
<reference evidence="2" key="1">
    <citation type="journal article" date="2012" name="Nature">
        <title>The tomato genome sequence provides insights into fleshy fruit evolution.</title>
        <authorList>
            <consortium name="Tomato Genome Consortium"/>
        </authorList>
    </citation>
    <scope>NUCLEOTIDE SEQUENCE [LARGE SCALE GENOMIC DNA]</scope>
    <source>
        <strain evidence="2">cv. Heinz 1706</strain>
    </source>
</reference>
<feature type="compositionally biased region" description="Basic residues" evidence="1">
    <location>
        <begin position="548"/>
        <end position="565"/>
    </location>
</feature>
<evidence type="ECO:0000313" key="3">
    <source>
        <dbReference type="Proteomes" id="UP000004994"/>
    </source>
</evidence>
<dbReference type="InParanoid" id="A0A494G906"/>
<evidence type="ECO:0000256" key="1">
    <source>
        <dbReference type="SAM" id="MobiDB-lite"/>
    </source>
</evidence>
<dbReference type="Gramene" id="Solyc00g020960.1.1">
    <property type="protein sequence ID" value="Solyc00g020960.1.1"/>
    <property type="gene ID" value="Solyc00g020960.1"/>
</dbReference>
<dbReference type="AlphaFoldDB" id="A0A494G906"/>
<dbReference type="EnsemblPlants" id="Solyc00g020960.1.1">
    <property type="protein sequence ID" value="Solyc00g020960.1.1"/>
    <property type="gene ID" value="Solyc00g020960.1"/>
</dbReference>
<keyword evidence="3" id="KW-1185">Reference proteome</keyword>
<feature type="compositionally biased region" description="Polar residues" evidence="1">
    <location>
        <begin position="278"/>
        <end position="293"/>
    </location>
</feature>
<evidence type="ECO:0000313" key="2">
    <source>
        <dbReference type="EnsemblPlants" id="Solyc00g020960.1.1"/>
    </source>
</evidence>
<protein>
    <submittedName>
        <fullName evidence="2">Uncharacterized protein</fullName>
    </submittedName>
</protein>
<feature type="region of interest" description="Disordered" evidence="1">
    <location>
        <begin position="206"/>
        <end position="240"/>
    </location>
</feature>
<organism evidence="2">
    <name type="scientific">Solanum lycopersicum</name>
    <name type="common">Tomato</name>
    <name type="synonym">Lycopersicon esculentum</name>
    <dbReference type="NCBI Taxonomy" id="4081"/>
    <lineage>
        <taxon>Eukaryota</taxon>
        <taxon>Viridiplantae</taxon>
        <taxon>Streptophyta</taxon>
        <taxon>Embryophyta</taxon>
        <taxon>Tracheophyta</taxon>
        <taxon>Spermatophyta</taxon>
        <taxon>Magnoliopsida</taxon>
        <taxon>eudicotyledons</taxon>
        <taxon>Gunneridae</taxon>
        <taxon>Pentapetalae</taxon>
        <taxon>asterids</taxon>
        <taxon>lamiids</taxon>
        <taxon>Solanales</taxon>
        <taxon>Solanaceae</taxon>
        <taxon>Solanoideae</taxon>
        <taxon>Solaneae</taxon>
        <taxon>Solanum</taxon>
        <taxon>Solanum subgen. Lycopersicon</taxon>
    </lineage>
</organism>
<accession>A0A494G906</accession>